<gene>
    <name evidence="1" type="ORF">DFH94DRAFT_758770</name>
</gene>
<evidence type="ECO:0000313" key="1">
    <source>
        <dbReference type="EMBL" id="KAF8476366.1"/>
    </source>
</evidence>
<reference evidence="1" key="2">
    <citation type="journal article" date="2020" name="Nat. Commun.">
        <title>Large-scale genome sequencing of mycorrhizal fungi provides insights into the early evolution of symbiotic traits.</title>
        <authorList>
            <person name="Miyauchi S."/>
            <person name="Kiss E."/>
            <person name="Kuo A."/>
            <person name="Drula E."/>
            <person name="Kohler A."/>
            <person name="Sanchez-Garcia M."/>
            <person name="Morin E."/>
            <person name="Andreopoulos B."/>
            <person name="Barry K.W."/>
            <person name="Bonito G."/>
            <person name="Buee M."/>
            <person name="Carver A."/>
            <person name="Chen C."/>
            <person name="Cichocki N."/>
            <person name="Clum A."/>
            <person name="Culley D."/>
            <person name="Crous P.W."/>
            <person name="Fauchery L."/>
            <person name="Girlanda M."/>
            <person name="Hayes R.D."/>
            <person name="Keri Z."/>
            <person name="LaButti K."/>
            <person name="Lipzen A."/>
            <person name="Lombard V."/>
            <person name="Magnuson J."/>
            <person name="Maillard F."/>
            <person name="Murat C."/>
            <person name="Nolan M."/>
            <person name="Ohm R.A."/>
            <person name="Pangilinan J."/>
            <person name="Pereira M.F."/>
            <person name="Perotto S."/>
            <person name="Peter M."/>
            <person name="Pfister S."/>
            <person name="Riley R."/>
            <person name="Sitrit Y."/>
            <person name="Stielow J.B."/>
            <person name="Szollosi G."/>
            <person name="Zifcakova L."/>
            <person name="Stursova M."/>
            <person name="Spatafora J.W."/>
            <person name="Tedersoo L."/>
            <person name="Vaario L.M."/>
            <person name="Yamada A."/>
            <person name="Yan M."/>
            <person name="Wang P."/>
            <person name="Xu J."/>
            <person name="Bruns T."/>
            <person name="Baldrian P."/>
            <person name="Vilgalys R."/>
            <person name="Dunand C."/>
            <person name="Henrissat B."/>
            <person name="Grigoriev I.V."/>
            <person name="Hibbett D."/>
            <person name="Nagy L.G."/>
            <person name="Martin F.M."/>
        </authorList>
    </citation>
    <scope>NUCLEOTIDE SEQUENCE</scope>
    <source>
        <strain evidence="1">Prilba</strain>
    </source>
</reference>
<dbReference type="EMBL" id="WHVB01000015">
    <property type="protein sequence ID" value="KAF8476366.1"/>
    <property type="molecule type" value="Genomic_DNA"/>
</dbReference>
<accession>A0A9P5T643</accession>
<dbReference type="InterPro" id="IPR032675">
    <property type="entry name" value="LRR_dom_sf"/>
</dbReference>
<dbReference type="Proteomes" id="UP000759537">
    <property type="component" value="Unassembled WGS sequence"/>
</dbReference>
<proteinExistence type="predicted"/>
<dbReference type="OrthoDB" id="3178870at2759"/>
<evidence type="ECO:0000313" key="2">
    <source>
        <dbReference type="Proteomes" id="UP000759537"/>
    </source>
</evidence>
<dbReference type="AlphaFoldDB" id="A0A9P5T643"/>
<comment type="caution">
    <text evidence="1">The sequence shown here is derived from an EMBL/GenBank/DDBJ whole genome shotgun (WGS) entry which is preliminary data.</text>
</comment>
<dbReference type="Gene3D" id="3.80.10.10">
    <property type="entry name" value="Ribonuclease Inhibitor"/>
    <property type="match status" value="1"/>
</dbReference>
<evidence type="ECO:0008006" key="3">
    <source>
        <dbReference type="Google" id="ProtNLM"/>
    </source>
</evidence>
<dbReference type="SUPFAM" id="SSF52047">
    <property type="entry name" value="RNI-like"/>
    <property type="match status" value="1"/>
</dbReference>
<sequence length="366" mass="40954">MHVAVHTSDDGRQRRPSIIPLAMLKLRTTLTTLPLELIDHILAFLSWPTDLHSLLFVNRFLSPIAERILYSHISDLPAQRAVRLLLSLANAPATRCALVKNLSLDFSDNRVLFALELLIAKVLRLLPRLRSLNVEVSIHENRHRALAWIFPRDTPFRLLTFATSIRLDQDLATFLESQPEIRDLSLRGMPACTSDPFTIPRSALPHLESFRSVHVDPDTLGEVIATRPVQGISLSLFSEHGYRALEVLARTSTPVRRLTILIIDASAPNELFPQLAARLPHLEALHIVALVQQYSLDTLLASAPLLEAFAGLRFLTFIASGSSCYQLDDEATVAEQWARACPTLTTIILPKGRVWFASSEGKWEHS</sequence>
<organism evidence="1 2">
    <name type="scientific">Russula ochroleuca</name>
    <dbReference type="NCBI Taxonomy" id="152965"/>
    <lineage>
        <taxon>Eukaryota</taxon>
        <taxon>Fungi</taxon>
        <taxon>Dikarya</taxon>
        <taxon>Basidiomycota</taxon>
        <taxon>Agaricomycotina</taxon>
        <taxon>Agaricomycetes</taxon>
        <taxon>Russulales</taxon>
        <taxon>Russulaceae</taxon>
        <taxon>Russula</taxon>
    </lineage>
</organism>
<reference evidence="1" key="1">
    <citation type="submission" date="2019-10" db="EMBL/GenBank/DDBJ databases">
        <authorList>
            <consortium name="DOE Joint Genome Institute"/>
            <person name="Kuo A."/>
            <person name="Miyauchi S."/>
            <person name="Kiss E."/>
            <person name="Drula E."/>
            <person name="Kohler A."/>
            <person name="Sanchez-Garcia M."/>
            <person name="Andreopoulos B."/>
            <person name="Barry K.W."/>
            <person name="Bonito G."/>
            <person name="Buee M."/>
            <person name="Carver A."/>
            <person name="Chen C."/>
            <person name="Cichocki N."/>
            <person name="Clum A."/>
            <person name="Culley D."/>
            <person name="Crous P.W."/>
            <person name="Fauchery L."/>
            <person name="Girlanda M."/>
            <person name="Hayes R."/>
            <person name="Keri Z."/>
            <person name="LaButti K."/>
            <person name="Lipzen A."/>
            <person name="Lombard V."/>
            <person name="Magnuson J."/>
            <person name="Maillard F."/>
            <person name="Morin E."/>
            <person name="Murat C."/>
            <person name="Nolan M."/>
            <person name="Ohm R."/>
            <person name="Pangilinan J."/>
            <person name="Pereira M."/>
            <person name="Perotto S."/>
            <person name="Peter M."/>
            <person name="Riley R."/>
            <person name="Sitrit Y."/>
            <person name="Stielow B."/>
            <person name="Szollosi G."/>
            <person name="Zifcakova L."/>
            <person name="Stursova M."/>
            <person name="Spatafora J.W."/>
            <person name="Tedersoo L."/>
            <person name="Vaario L.-M."/>
            <person name="Yamada A."/>
            <person name="Yan M."/>
            <person name="Wang P."/>
            <person name="Xu J."/>
            <person name="Bruns T."/>
            <person name="Baldrian P."/>
            <person name="Vilgalys R."/>
            <person name="Henrissat B."/>
            <person name="Grigoriev I.V."/>
            <person name="Hibbett D."/>
            <person name="Nagy L.G."/>
            <person name="Martin F.M."/>
        </authorList>
    </citation>
    <scope>NUCLEOTIDE SEQUENCE</scope>
    <source>
        <strain evidence="1">Prilba</strain>
    </source>
</reference>
<protein>
    <recommendedName>
        <fullName evidence="3">F-box domain-containing protein</fullName>
    </recommendedName>
</protein>
<name>A0A9P5T643_9AGAM</name>
<keyword evidence="2" id="KW-1185">Reference proteome</keyword>